<dbReference type="Pfam" id="PF00962">
    <property type="entry name" value="A_deaminase"/>
    <property type="match status" value="1"/>
</dbReference>
<keyword evidence="4" id="KW-0378">Hydrolase</keyword>
<keyword evidence="6" id="KW-0546">Nucleotide metabolism</keyword>
<dbReference type="PANTHER" id="PTHR11409:SF42">
    <property type="entry name" value="ADENOSINE DEAMINASE-LIKE PROTEIN"/>
    <property type="match status" value="1"/>
</dbReference>
<dbReference type="AlphaFoldDB" id="A0A4V1X9V0"/>
<dbReference type="SUPFAM" id="SSF51556">
    <property type="entry name" value="Metallo-dependent hydrolases"/>
    <property type="match status" value="1"/>
</dbReference>
<evidence type="ECO:0000313" key="10">
    <source>
        <dbReference type="Proteomes" id="UP000293360"/>
    </source>
</evidence>
<proteinExistence type="inferred from homology"/>
<keyword evidence="3" id="KW-0479">Metal-binding</keyword>
<evidence type="ECO:0000256" key="1">
    <source>
        <dbReference type="ARBA" id="ARBA00001947"/>
    </source>
</evidence>
<dbReference type="Proteomes" id="UP000293360">
    <property type="component" value="Unassembled WGS sequence"/>
</dbReference>
<comment type="similarity">
    <text evidence="2">Belongs to the metallo-dependent hydrolases superfamily. Adenosine and AMP deaminases family.</text>
</comment>
<dbReference type="InterPro" id="IPR001365">
    <property type="entry name" value="A_deaminase_dom"/>
</dbReference>
<dbReference type="STRING" id="155417.A0A4V1X9V0"/>
<feature type="domain" description="Adenosine deaminase" evidence="8">
    <location>
        <begin position="63"/>
        <end position="349"/>
    </location>
</feature>
<evidence type="ECO:0000313" key="9">
    <source>
        <dbReference type="EMBL" id="RYO98072.1"/>
    </source>
</evidence>
<accession>A0A4V1X9V0</accession>
<organism evidence="9 10">
    <name type="scientific">Monosporascus ibericus</name>
    <dbReference type="NCBI Taxonomy" id="155417"/>
    <lineage>
        <taxon>Eukaryota</taxon>
        <taxon>Fungi</taxon>
        <taxon>Dikarya</taxon>
        <taxon>Ascomycota</taxon>
        <taxon>Pezizomycotina</taxon>
        <taxon>Sordariomycetes</taxon>
        <taxon>Xylariomycetidae</taxon>
        <taxon>Xylariales</taxon>
        <taxon>Xylariales incertae sedis</taxon>
        <taxon>Monosporascus</taxon>
    </lineage>
</organism>
<evidence type="ECO:0000256" key="6">
    <source>
        <dbReference type="ARBA" id="ARBA00023080"/>
    </source>
</evidence>
<dbReference type="GO" id="GO:0046103">
    <property type="term" value="P:inosine biosynthetic process"/>
    <property type="evidence" value="ECO:0007669"/>
    <property type="project" value="TreeGrafter"/>
</dbReference>
<comment type="catalytic activity">
    <reaction evidence="7">
        <text>N(6)-methyl-AMP + H2O + H(+) = IMP + methylamine</text>
        <dbReference type="Rhea" id="RHEA:16001"/>
        <dbReference type="ChEBI" id="CHEBI:15377"/>
        <dbReference type="ChEBI" id="CHEBI:15378"/>
        <dbReference type="ChEBI" id="CHEBI:58053"/>
        <dbReference type="ChEBI" id="CHEBI:59338"/>
        <dbReference type="ChEBI" id="CHEBI:144842"/>
    </reaction>
    <physiologicalReaction direction="left-to-right" evidence="7">
        <dbReference type="Rhea" id="RHEA:16002"/>
    </physiologicalReaction>
</comment>
<dbReference type="EMBL" id="QJNU01000476">
    <property type="protein sequence ID" value="RYO98072.1"/>
    <property type="molecule type" value="Genomic_DNA"/>
</dbReference>
<dbReference type="Gene3D" id="3.20.20.140">
    <property type="entry name" value="Metal-dependent hydrolases"/>
    <property type="match status" value="1"/>
</dbReference>
<comment type="cofactor">
    <cofactor evidence="1">
        <name>Zn(2+)</name>
        <dbReference type="ChEBI" id="CHEBI:29105"/>
    </cofactor>
</comment>
<comment type="caution">
    <text evidence="9">The sequence shown here is derived from an EMBL/GenBank/DDBJ whole genome shotgun (WGS) entry which is preliminary data.</text>
</comment>
<keyword evidence="5" id="KW-0862">Zinc</keyword>
<dbReference type="GO" id="GO:0046872">
    <property type="term" value="F:metal ion binding"/>
    <property type="evidence" value="ECO:0007669"/>
    <property type="project" value="UniProtKB-KW"/>
</dbReference>
<dbReference type="GO" id="GO:0009117">
    <property type="term" value="P:nucleotide metabolic process"/>
    <property type="evidence" value="ECO:0007669"/>
    <property type="project" value="UniProtKB-KW"/>
</dbReference>
<dbReference type="GO" id="GO:0004000">
    <property type="term" value="F:adenosine deaminase activity"/>
    <property type="evidence" value="ECO:0007669"/>
    <property type="project" value="TreeGrafter"/>
</dbReference>
<keyword evidence="10" id="KW-1185">Reference proteome</keyword>
<name>A0A4V1X9V0_9PEZI</name>
<dbReference type="PANTHER" id="PTHR11409">
    <property type="entry name" value="ADENOSINE DEAMINASE"/>
    <property type="match status" value="1"/>
</dbReference>
<dbReference type="InterPro" id="IPR006330">
    <property type="entry name" value="Ado/ade_deaminase"/>
</dbReference>
<evidence type="ECO:0000256" key="3">
    <source>
        <dbReference type="ARBA" id="ARBA00022723"/>
    </source>
</evidence>
<evidence type="ECO:0000256" key="4">
    <source>
        <dbReference type="ARBA" id="ARBA00022801"/>
    </source>
</evidence>
<evidence type="ECO:0000259" key="8">
    <source>
        <dbReference type="Pfam" id="PF00962"/>
    </source>
</evidence>
<gene>
    <name evidence="9" type="ORF">DL764_007202</name>
</gene>
<protein>
    <recommendedName>
        <fullName evidence="8">Adenosine deaminase domain-containing protein</fullName>
    </recommendedName>
</protein>
<evidence type="ECO:0000256" key="7">
    <source>
        <dbReference type="ARBA" id="ARBA00048787"/>
    </source>
</evidence>
<reference evidence="9 10" key="1">
    <citation type="submission" date="2018-06" db="EMBL/GenBank/DDBJ databases">
        <title>Complete Genomes of Monosporascus.</title>
        <authorList>
            <person name="Robinson A.J."/>
            <person name="Natvig D.O."/>
        </authorList>
    </citation>
    <scope>NUCLEOTIDE SEQUENCE [LARGE SCALE GENOMIC DNA]</scope>
    <source>
        <strain evidence="9 10">CBS 110550</strain>
    </source>
</reference>
<dbReference type="GO" id="GO:0006154">
    <property type="term" value="P:adenosine catabolic process"/>
    <property type="evidence" value="ECO:0007669"/>
    <property type="project" value="TreeGrafter"/>
</dbReference>
<dbReference type="InterPro" id="IPR032466">
    <property type="entry name" value="Metal_Hydrolase"/>
</dbReference>
<dbReference type="OrthoDB" id="272271at2759"/>
<evidence type="ECO:0000256" key="2">
    <source>
        <dbReference type="ARBA" id="ARBA00006676"/>
    </source>
</evidence>
<sequence length="352" mass="38797">MATRDTEIDFRAMPKIEVTSPFFRSPSRIGSISRQCLHEIWGRKKAAGQTELEDPLVVMPPDKHDYDLATFFPLFSSYIYHLVDDAEALEHASRAVVRDFAEDGVAYLELRTTPRALPRAGLDKAGYVDAVLRAIDAAQRESPSIRARLILSVDRRDVPEEARSTAALAARFRDYGGGGVVGLDLCGDPAKGDVSLFTPAFATARAAGLGLTVHFAEAEASAGEAELRTLLDWEPDRLGHVIHVPPDVRRRIAAAPGAIGLELCLSCNVHAKMIVGSFEAHHFGEWWRLDGPVVVPCTDDVGVFGSPLSNEWRLIQKHFHLSREEILGLARKGIDVIFGGEGEKQRLRELMW</sequence>
<evidence type="ECO:0000256" key="5">
    <source>
        <dbReference type="ARBA" id="ARBA00022833"/>
    </source>
</evidence>